<evidence type="ECO:0000313" key="3">
    <source>
        <dbReference type="Proteomes" id="UP000245771"/>
    </source>
</evidence>
<dbReference type="InParanoid" id="A0A316V7A7"/>
<feature type="compositionally biased region" description="Low complexity" evidence="1">
    <location>
        <begin position="37"/>
        <end position="73"/>
    </location>
</feature>
<feature type="compositionally biased region" description="Polar residues" evidence="1">
    <location>
        <begin position="18"/>
        <end position="36"/>
    </location>
</feature>
<dbReference type="AlphaFoldDB" id="A0A316V7A7"/>
<evidence type="ECO:0000256" key="1">
    <source>
        <dbReference type="SAM" id="MobiDB-lite"/>
    </source>
</evidence>
<sequence>MSSYTPTEEVMAAGPPVTISTLPGRSNGHSSADQYCSRSRSNSSAQSLSLSSRSHNQNNLALQQSPQGQQQTQTKEMIIERPHQNTAAPPRHQDSFDIHGWPEGIEKPTRFLGMKVKPISQWSIKHIFCLSY</sequence>
<dbReference type="EMBL" id="KZ819606">
    <property type="protein sequence ID" value="PWN32093.1"/>
    <property type="molecule type" value="Genomic_DNA"/>
</dbReference>
<organism evidence="2 3">
    <name type="scientific">Meira miltonrushii</name>
    <dbReference type="NCBI Taxonomy" id="1280837"/>
    <lineage>
        <taxon>Eukaryota</taxon>
        <taxon>Fungi</taxon>
        <taxon>Dikarya</taxon>
        <taxon>Basidiomycota</taxon>
        <taxon>Ustilaginomycotina</taxon>
        <taxon>Exobasidiomycetes</taxon>
        <taxon>Exobasidiales</taxon>
        <taxon>Brachybasidiaceae</taxon>
        <taxon>Meira</taxon>
    </lineage>
</organism>
<dbReference type="GeneID" id="37022950"/>
<feature type="region of interest" description="Disordered" evidence="1">
    <location>
        <begin position="1"/>
        <end position="102"/>
    </location>
</feature>
<dbReference type="RefSeq" id="XP_025352395.1">
    <property type="nucleotide sequence ID" value="XM_025501169.1"/>
</dbReference>
<proteinExistence type="predicted"/>
<dbReference type="Proteomes" id="UP000245771">
    <property type="component" value="Unassembled WGS sequence"/>
</dbReference>
<gene>
    <name evidence="2" type="ORF">FA14DRAFT_182007</name>
</gene>
<protein>
    <submittedName>
        <fullName evidence="2">Uncharacterized protein</fullName>
    </submittedName>
</protein>
<evidence type="ECO:0000313" key="2">
    <source>
        <dbReference type="EMBL" id="PWN32093.1"/>
    </source>
</evidence>
<accession>A0A316V7A7</accession>
<name>A0A316V7A7_9BASI</name>
<reference evidence="2 3" key="1">
    <citation type="journal article" date="2018" name="Mol. Biol. Evol.">
        <title>Broad Genomic Sampling Reveals a Smut Pathogenic Ancestry of the Fungal Clade Ustilaginomycotina.</title>
        <authorList>
            <person name="Kijpornyongpan T."/>
            <person name="Mondo S.J."/>
            <person name="Barry K."/>
            <person name="Sandor L."/>
            <person name="Lee J."/>
            <person name="Lipzen A."/>
            <person name="Pangilinan J."/>
            <person name="LaButti K."/>
            <person name="Hainaut M."/>
            <person name="Henrissat B."/>
            <person name="Grigoriev I.V."/>
            <person name="Spatafora J.W."/>
            <person name="Aime M.C."/>
        </authorList>
    </citation>
    <scope>NUCLEOTIDE SEQUENCE [LARGE SCALE GENOMIC DNA]</scope>
    <source>
        <strain evidence="2 3">MCA 3882</strain>
    </source>
</reference>
<keyword evidence="3" id="KW-1185">Reference proteome</keyword>